<evidence type="ECO:0000256" key="2">
    <source>
        <dbReference type="ARBA" id="ARBA00023043"/>
    </source>
</evidence>
<keyword evidence="2 3" id="KW-0040">ANK repeat</keyword>
<reference evidence="6" key="1">
    <citation type="submission" date="2012-12" db="EMBL/GenBank/DDBJ databases">
        <authorList>
            <person name="Hellsten U."/>
            <person name="Grimwood J."/>
            <person name="Chapman J.A."/>
            <person name="Shapiro H."/>
            <person name="Aerts A."/>
            <person name="Otillar R.P."/>
            <person name="Terry A.Y."/>
            <person name="Boore J.L."/>
            <person name="Simakov O."/>
            <person name="Marletaz F."/>
            <person name="Cho S.-J."/>
            <person name="Edsinger-Gonzales E."/>
            <person name="Havlak P."/>
            <person name="Kuo D.-H."/>
            <person name="Larsson T."/>
            <person name="Lv J."/>
            <person name="Arendt D."/>
            <person name="Savage R."/>
            <person name="Osoegawa K."/>
            <person name="de Jong P."/>
            <person name="Lindberg D.R."/>
            <person name="Seaver E.C."/>
            <person name="Weisblat D.A."/>
            <person name="Putnam N.H."/>
            <person name="Grigoriev I.V."/>
            <person name="Rokhsar D.S."/>
        </authorList>
    </citation>
    <scope>NUCLEOTIDE SEQUENCE</scope>
    <source>
        <strain evidence="6">I ESC-2004</strain>
    </source>
</reference>
<dbReference type="HOGENOM" id="CLU_1772701_0_0_1"/>
<dbReference type="PANTHER" id="PTHR24198">
    <property type="entry name" value="ANKYRIN REPEAT AND PROTEIN KINASE DOMAIN-CONTAINING PROTEIN"/>
    <property type="match status" value="1"/>
</dbReference>
<dbReference type="EMBL" id="AMQN01006377">
    <property type="status" value="NOT_ANNOTATED_CDS"/>
    <property type="molecule type" value="Genomic_DNA"/>
</dbReference>
<evidence type="ECO:0000256" key="3">
    <source>
        <dbReference type="PROSITE-ProRule" id="PRU00023"/>
    </source>
</evidence>
<protein>
    <submittedName>
        <fullName evidence="4 5">Uncharacterized protein</fullName>
    </submittedName>
</protein>
<dbReference type="Gene3D" id="1.25.40.20">
    <property type="entry name" value="Ankyrin repeat-containing domain"/>
    <property type="match status" value="2"/>
</dbReference>
<dbReference type="SMART" id="SM00248">
    <property type="entry name" value="ANK"/>
    <property type="match status" value="3"/>
</dbReference>
<feature type="repeat" description="ANK" evidence="3">
    <location>
        <begin position="86"/>
        <end position="118"/>
    </location>
</feature>
<dbReference type="OrthoDB" id="5946465at2759"/>
<dbReference type="InterPro" id="IPR002110">
    <property type="entry name" value="Ankyrin_rpt"/>
</dbReference>
<dbReference type="InterPro" id="IPR036770">
    <property type="entry name" value="Ankyrin_rpt-contain_sf"/>
</dbReference>
<dbReference type="PROSITE" id="PS50297">
    <property type="entry name" value="ANK_REP_REGION"/>
    <property type="match status" value="2"/>
</dbReference>
<accession>R7UT77</accession>
<dbReference type="Pfam" id="PF12796">
    <property type="entry name" value="Ank_2"/>
    <property type="match status" value="1"/>
</dbReference>
<evidence type="ECO:0000313" key="5">
    <source>
        <dbReference type="EnsemblMetazoa" id="CapteP117443"/>
    </source>
</evidence>
<feature type="non-terminal residue" evidence="4">
    <location>
        <position position="147"/>
    </location>
</feature>
<proteinExistence type="predicted"/>
<dbReference type="EnsemblMetazoa" id="CapteT117443">
    <property type="protein sequence ID" value="CapteP117443"/>
    <property type="gene ID" value="CapteG117443"/>
</dbReference>
<reference evidence="4 6" key="2">
    <citation type="journal article" date="2013" name="Nature">
        <title>Insights into bilaterian evolution from three spiralian genomes.</title>
        <authorList>
            <person name="Simakov O."/>
            <person name="Marletaz F."/>
            <person name="Cho S.J."/>
            <person name="Edsinger-Gonzales E."/>
            <person name="Havlak P."/>
            <person name="Hellsten U."/>
            <person name="Kuo D.H."/>
            <person name="Larsson T."/>
            <person name="Lv J."/>
            <person name="Arendt D."/>
            <person name="Savage R."/>
            <person name="Osoegawa K."/>
            <person name="de Jong P."/>
            <person name="Grimwood J."/>
            <person name="Chapman J.A."/>
            <person name="Shapiro H."/>
            <person name="Aerts A."/>
            <person name="Otillar R.P."/>
            <person name="Terry A.Y."/>
            <person name="Boore J.L."/>
            <person name="Grigoriev I.V."/>
            <person name="Lindberg D.R."/>
            <person name="Seaver E.C."/>
            <person name="Weisblat D.A."/>
            <person name="Putnam N.H."/>
            <person name="Rokhsar D.S."/>
        </authorList>
    </citation>
    <scope>NUCLEOTIDE SEQUENCE</scope>
    <source>
        <strain evidence="4 6">I ESC-2004</strain>
    </source>
</reference>
<dbReference type="EMBL" id="KB298218">
    <property type="protein sequence ID" value="ELU09410.1"/>
    <property type="molecule type" value="Genomic_DNA"/>
</dbReference>
<evidence type="ECO:0000313" key="6">
    <source>
        <dbReference type="Proteomes" id="UP000014760"/>
    </source>
</evidence>
<name>R7UT77_CAPTE</name>
<dbReference type="Proteomes" id="UP000014760">
    <property type="component" value="Unassembled WGS sequence"/>
</dbReference>
<evidence type="ECO:0000256" key="1">
    <source>
        <dbReference type="ARBA" id="ARBA00022737"/>
    </source>
</evidence>
<dbReference type="AlphaFoldDB" id="R7UT77"/>
<sequence>MKEFLSKTSSNTGSPLFEAIIRKREEVVALLLDRGSDVEQECSVNIYHPIEFRDKCTALCLACACGYVDIARLLLTRGASVNHGSLHSSPLIYASEYNNVELMQLLLDHGADVHMVPPCLQSEEAHLPLYQACLNGHGDIAELLMGS</sequence>
<dbReference type="STRING" id="283909.R7UT77"/>
<organism evidence="4">
    <name type="scientific">Capitella teleta</name>
    <name type="common">Polychaete worm</name>
    <dbReference type="NCBI Taxonomy" id="283909"/>
    <lineage>
        <taxon>Eukaryota</taxon>
        <taxon>Metazoa</taxon>
        <taxon>Spiralia</taxon>
        <taxon>Lophotrochozoa</taxon>
        <taxon>Annelida</taxon>
        <taxon>Polychaeta</taxon>
        <taxon>Sedentaria</taxon>
        <taxon>Scolecida</taxon>
        <taxon>Capitellidae</taxon>
        <taxon>Capitella</taxon>
    </lineage>
</organism>
<keyword evidence="1" id="KW-0677">Repeat</keyword>
<dbReference type="SUPFAM" id="SSF48403">
    <property type="entry name" value="Ankyrin repeat"/>
    <property type="match status" value="1"/>
</dbReference>
<gene>
    <name evidence="4" type="ORF">CAPTEDRAFT_117443</name>
</gene>
<feature type="repeat" description="ANK" evidence="3">
    <location>
        <begin position="54"/>
        <end position="86"/>
    </location>
</feature>
<dbReference type="PANTHER" id="PTHR24198:SF165">
    <property type="entry name" value="ANKYRIN REPEAT-CONTAINING PROTEIN-RELATED"/>
    <property type="match status" value="1"/>
</dbReference>
<evidence type="ECO:0000313" key="4">
    <source>
        <dbReference type="EMBL" id="ELU09410.1"/>
    </source>
</evidence>
<reference evidence="5" key="3">
    <citation type="submission" date="2015-06" db="UniProtKB">
        <authorList>
            <consortium name="EnsemblMetazoa"/>
        </authorList>
    </citation>
    <scope>IDENTIFICATION</scope>
</reference>
<dbReference type="OMA" id="GASMECE"/>
<keyword evidence="6" id="KW-1185">Reference proteome</keyword>
<dbReference type="PROSITE" id="PS50088">
    <property type="entry name" value="ANK_REPEAT"/>
    <property type="match status" value="2"/>
</dbReference>